<dbReference type="InParanoid" id="D8PKU0"/>
<name>D8PKU0_SCHCM</name>
<organism evidence="4">
    <name type="scientific">Schizophyllum commune (strain H4-8 / FGSC 9210)</name>
    <name type="common">Split gill fungus</name>
    <dbReference type="NCBI Taxonomy" id="578458"/>
    <lineage>
        <taxon>Eukaryota</taxon>
        <taxon>Fungi</taxon>
        <taxon>Dikarya</taxon>
        <taxon>Basidiomycota</taxon>
        <taxon>Agaricomycotina</taxon>
        <taxon>Agaricomycetes</taxon>
        <taxon>Agaricomycetidae</taxon>
        <taxon>Agaricales</taxon>
        <taxon>Schizophyllaceae</taxon>
        <taxon>Schizophyllum</taxon>
    </lineage>
</organism>
<dbReference type="HOGENOM" id="CLU_402270_0_0_1"/>
<feature type="non-terminal residue" evidence="3">
    <location>
        <position position="736"/>
    </location>
</feature>
<feature type="compositionally biased region" description="Basic and acidic residues" evidence="2">
    <location>
        <begin position="20"/>
        <end position="59"/>
    </location>
</feature>
<accession>D8PKU0</accession>
<dbReference type="Proteomes" id="UP000007431">
    <property type="component" value="Unassembled WGS sequence"/>
</dbReference>
<feature type="coiled-coil region" evidence="1">
    <location>
        <begin position="578"/>
        <end position="637"/>
    </location>
</feature>
<feature type="compositionally biased region" description="Polar residues" evidence="2">
    <location>
        <begin position="1"/>
        <end position="14"/>
    </location>
</feature>
<dbReference type="KEGG" id="scm:SCHCO_02743933"/>
<feature type="compositionally biased region" description="Low complexity" evidence="2">
    <location>
        <begin position="228"/>
        <end position="251"/>
    </location>
</feature>
<dbReference type="STRING" id="578458.D8PKU0"/>
<protein>
    <submittedName>
        <fullName evidence="3">Uncharacterized protein</fullName>
    </submittedName>
</protein>
<dbReference type="GeneID" id="9594885"/>
<reference evidence="3 4" key="1">
    <citation type="journal article" date="2010" name="Nat. Biotechnol.">
        <title>Genome sequence of the model mushroom Schizophyllum commune.</title>
        <authorList>
            <person name="Ohm R.A."/>
            <person name="de Jong J.F."/>
            <person name="Lugones L.G."/>
            <person name="Aerts A."/>
            <person name="Kothe E."/>
            <person name="Stajich J.E."/>
            <person name="de Vries R.P."/>
            <person name="Record E."/>
            <person name="Levasseur A."/>
            <person name="Baker S.E."/>
            <person name="Bartholomew K.A."/>
            <person name="Coutinho P.M."/>
            <person name="Erdmann S."/>
            <person name="Fowler T.J."/>
            <person name="Gathman A.C."/>
            <person name="Lombard V."/>
            <person name="Henrissat B."/>
            <person name="Knabe N."/>
            <person name="Kuees U."/>
            <person name="Lilly W.W."/>
            <person name="Lindquist E."/>
            <person name="Lucas S."/>
            <person name="Magnuson J.K."/>
            <person name="Piumi F."/>
            <person name="Raudaskoski M."/>
            <person name="Salamov A."/>
            <person name="Schmutz J."/>
            <person name="Schwarze F.W.M.R."/>
            <person name="vanKuyk P.A."/>
            <person name="Horton J.S."/>
            <person name="Grigoriev I.V."/>
            <person name="Woesten H.A.B."/>
        </authorList>
    </citation>
    <scope>NUCLEOTIDE SEQUENCE [LARGE SCALE GENOMIC DNA]</scope>
    <source>
        <strain evidence="4">H4-8 / FGSC 9210</strain>
    </source>
</reference>
<gene>
    <name evidence="3" type="ORF">SCHCODRAFT_104547</name>
</gene>
<evidence type="ECO:0000313" key="3">
    <source>
        <dbReference type="EMBL" id="EFJ02694.1"/>
    </source>
</evidence>
<dbReference type="AlphaFoldDB" id="D8PKU0"/>
<proteinExistence type="predicted"/>
<dbReference type="RefSeq" id="XP_003037596.1">
    <property type="nucleotide sequence ID" value="XM_003037550.1"/>
</dbReference>
<evidence type="ECO:0000256" key="1">
    <source>
        <dbReference type="SAM" id="Coils"/>
    </source>
</evidence>
<dbReference type="VEuPathDB" id="FungiDB:SCHCODRAFT_02743933"/>
<feature type="compositionally biased region" description="Acidic residues" evidence="2">
    <location>
        <begin position="361"/>
        <end position="373"/>
    </location>
</feature>
<dbReference type="OMA" id="HNTTHLF"/>
<feature type="compositionally biased region" description="Pro residues" evidence="2">
    <location>
        <begin position="334"/>
        <end position="348"/>
    </location>
</feature>
<evidence type="ECO:0000256" key="2">
    <source>
        <dbReference type="SAM" id="MobiDB-lite"/>
    </source>
</evidence>
<feature type="region of interest" description="Disordered" evidence="2">
    <location>
        <begin position="1"/>
        <end position="469"/>
    </location>
</feature>
<dbReference type="OrthoDB" id="3203770at2759"/>
<feature type="compositionally biased region" description="Low complexity" evidence="2">
    <location>
        <begin position="134"/>
        <end position="143"/>
    </location>
</feature>
<keyword evidence="1" id="KW-0175">Coiled coil</keyword>
<evidence type="ECO:0000313" key="4">
    <source>
        <dbReference type="Proteomes" id="UP000007431"/>
    </source>
</evidence>
<dbReference type="eggNOG" id="ENOG502SJVK">
    <property type="taxonomic scope" value="Eukaryota"/>
</dbReference>
<feature type="compositionally biased region" description="Pro residues" evidence="2">
    <location>
        <begin position="277"/>
        <end position="288"/>
    </location>
</feature>
<keyword evidence="4" id="KW-1185">Reference proteome</keyword>
<sequence length="736" mass="77489">MPPETTTRSHSLRQSFGRFFPKDSDKEKLSKIKTKEKDLSKDWSDVRDVSKEIPKDLGAKEFGGLDSLTAKQAKQARRSTLGARPSGGRPSLGDLAQDKTVTRRRVSSGQTRNMSLDEGSPMKPHAAAAPPPTTASSSTSTDPPLKRATSLRPRPAASALPKYRPRSGLFDPSRVPKISLEPKGSPRKPKVSREPPSTDDEKIQETSTSSSCADGKPLEVNLTGAIHVSGSPKGKSKAPVPAAAATAAKPTPTRKLHKSASPAPKPSPVRQGSASPAPKPSAPSPAPKAPATRPGSAASTNSARGPVTPAAAAKAAATTRTESPLARKARASPAPAPAPAPAPTPPPKAKQDNGNMSDISETSEDESEDEDDVAALLAPVASPGAPTPAMPRVYRTRKTSKVSPSPRPSPQTPSRTRRVSTGLSKRRSFLAPSTPAHRKRSAGSLRTPSKSGEKNAPRGSILTWEELAQESRTLDEDDIAMLADIQAPFRASMASPPGSPSLSPVTLDTPLPPESPALSTMGLTPGTPGGGYGSISQVLLPDVTPSPAPFAASAARYDEAARSPPGDGALTTLLRLQLASSENTARERLMRLQELEEELHSVKAARRAEATELGAQLEALEAELRRAMDSRERGEEERHQYVMALEAQAARAKEEAGARAAEAAKRAKVEQGTAVERARAAWQVGCVAEVACARWGAVKDMAEGDLGDVKSDLQVLATLLGQLDGERARLQSVLRR</sequence>
<dbReference type="EMBL" id="GL377302">
    <property type="protein sequence ID" value="EFJ02694.1"/>
    <property type="molecule type" value="Genomic_DNA"/>
</dbReference>